<dbReference type="RefSeq" id="WP_151969949.1">
    <property type="nucleotide sequence ID" value="NZ_AP019860.1"/>
</dbReference>
<keyword evidence="3" id="KW-1185">Reference proteome</keyword>
<dbReference type="Proteomes" id="UP000326354">
    <property type="component" value="Chromosome"/>
</dbReference>
<dbReference type="SUPFAM" id="SSF56219">
    <property type="entry name" value="DNase I-like"/>
    <property type="match status" value="1"/>
</dbReference>
<sequence>MKRISFLFGMIIAFSVLFAEELSIISWNVESTGSDEHVVAKRIADFQGYDIWGLSEVEGKNAAQLFEKAAEKGEEHEFDSVLGSTGDDQRLLIVYNKNRFKMLESFELHEVNINGRVRSPLVAKLHDRITDETFLFMVNHLYRTKWYYRHKQAKLLNNWASRQKVPVIAVGDYNFDWDVKRGEKKHDRGFDYLTKDGVFNWVRPNELVKTQSHHFFNSVLDFIFTTIKPEKYHCEIIVESGDFPDNEQTSDHRPIAARITISDAFRKASSASLEQVKKHGDLKLVEK</sequence>
<dbReference type="Pfam" id="PF03372">
    <property type="entry name" value="Exo_endo_phos"/>
    <property type="match status" value="1"/>
</dbReference>
<evidence type="ECO:0000313" key="3">
    <source>
        <dbReference type="Proteomes" id="UP000326354"/>
    </source>
</evidence>
<dbReference type="EMBL" id="AP019860">
    <property type="protein sequence ID" value="BBM85862.1"/>
    <property type="molecule type" value="Genomic_DNA"/>
</dbReference>
<organism evidence="2 3">
    <name type="scientific">Uabimicrobium amorphum</name>
    <dbReference type="NCBI Taxonomy" id="2596890"/>
    <lineage>
        <taxon>Bacteria</taxon>
        <taxon>Pseudomonadati</taxon>
        <taxon>Planctomycetota</taxon>
        <taxon>Candidatus Uabimicrobiia</taxon>
        <taxon>Candidatus Uabimicrobiales</taxon>
        <taxon>Candidatus Uabimicrobiaceae</taxon>
        <taxon>Candidatus Uabimicrobium</taxon>
    </lineage>
</organism>
<dbReference type="AlphaFoldDB" id="A0A5S9F4S4"/>
<feature type="domain" description="Endonuclease/exonuclease/phosphatase" evidence="1">
    <location>
        <begin position="25"/>
        <end position="252"/>
    </location>
</feature>
<dbReference type="GO" id="GO:0003824">
    <property type="term" value="F:catalytic activity"/>
    <property type="evidence" value="ECO:0007669"/>
    <property type="project" value="InterPro"/>
</dbReference>
<name>A0A5S9F4S4_UABAM</name>
<gene>
    <name evidence="2" type="ORF">UABAM_04241</name>
</gene>
<dbReference type="InterPro" id="IPR036691">
    <property type="entry name" value="Endo/exonu/phosph_ase_sf"/>
</dbReference>
<evidence type="ECO:0000313" key="2">
    <source>
        <dbReference type="EMBL" id="BBM85862.1"/>
    </source>
</evidence>
<reference evidence="2 3" key="1">
    <citation type="submission" date="2019-08" db="EMBL/GenBank/DDBJ databases">
        <title>Complete genome sequence of Candidatus Uab amorphum.</title>
        <authorList>
            <person name="Shiratori T."/>
            <person name="Suzuki S."/>
            <person name="Kakizawa Y."/>
            <person name="Ishida K."/>
        </authorList>
    </citation>
    <scope>NUCLEOTIDE SEQUENCE [LARGE SCALE GENOMIC DNA]</scope>
    <source>
        <strain evidence="2 3">SRT547</strain>
    </source>
</reference>
<protein>
    <recommendedName>
        <fullName evidence="1">Endonuclease/exonuclease/phosphatase domain-containing protein</fullName>
    </recommendedName>
</protein>
<accession>A0A5S9F4S4</accession>
<dbReference type="KEGG" id="uam:UABAM_04241"/>
<dbReference type="InterPro" id="IPR005135">
    <property type="entry name" value="Endo/exonuclease/phosphatase"/>
</dbReference>
<proteinExistence type="predicted"/>
<dbReference type="OrthoDB" id="278769at2"/>
<dbReference type="Gene3D" id="3.60.10.10">
    <property type="entry name" value="Endonuclease/exonuclease/phosphatase"/>
    <property type="match status" value="1"/>
</dbReference>
<evidence type="ECO:0000259" key="1">
    <source>
        <dbReference type="Pfam" id="PF03372"/>
    </source>
</evidence>